<dbReference type="GO" id="GO:0003677">
    <property type="term" value="F:DNA binding"/>
    <property type="evidence" value="ECO:0007669"/>
    <property type="project" value="UniProtKB-KW"/>
</dbReference>
<gene>
    <name evidence="6" type="ORF">DD666_01180</name>
</gene>
<evidence type="ECO:0000259" key="5">
    <source>
        <dbReference type="PROSITE" id="PS50995"/>
    </source>
</evidence>
<dbReference type="PANTHER" id="PTHR42756:SF1">
    <property type="entry name" value="TRANSCRIPTIONAL REPRESSOR OF EMRAB OPERON"/>
    <property type="match status" value="1"/>
</dbReference>
<dbReference type="SUPFAM" id="SSF46785">
    <property type="entry name" value="Winged helix' DNA-binding domain"/>
    <property type="match status" value="1"/>
</dbReference>
<protein>
    <recommendedName>
        <fullName evidence="5">HTH marR-type domain-containing protein</fullName>
    </recommendedName>
</protein>
<evidence type="ECO:0000256" key="3">
    <source>
        <dbReference type="ARBA" id="ARBA00023163"/>
    </source>
</evidence>
<evidence type="ECO:0000313" key="7">
    <source>
        <dbReference type="Proteomes" id="UP000264036"/>
    </source>
</evidence>
<dbReference type="Gene3D" id="1.10.10.10">
    <property type="entry name" value="Winged helix-like DNA-binding domain superfamily/Winged helix DNA-binding domain"/>
    <property type="match status" value="1"/>
</dbReference>
<dbReference type="AlphaFoldDB" id="A0A356LAN5"/>
<dbReference type="Proteomes" id="UP000264036">
    <property type="component" value="Unassembled WGS sequence"/>
</dbReference>
<feature type="domain" description="HTH marR-type" evidence="5">
    <location>
        <begin position="41"/>
        <end position="184"/>
    </location>
</feature>
<evidence type="ECO:0000256" key="1">
    <source>
        <dbReference type="ARBA" id="ARBA00023015"/>
    </source>
</evidence>
<keyword evidence="1" id="KW-0805">Transcription regulation</keyword>
<evidence type="ECO:0000256" key="4">
    <source>
        <dbReference type="SAM" id="Coils"/>
    </source>
</evidence>
<evidence type="ECO:0000313" key="6">
    <source>
        <dbReference type="EMBL" id="HBP28012.1"/>
    </source>
</evidence>
<dbReference type="PANTHER" id="PTHR42756">
    <property type="entry name" value="TRANSCRIPTIONAL REGULATOR, MARR"/>
    <property type="match status" value="1"/>
</dbReference>
<name>A0A356LAN5_9BURK</name>
<keyword evidence="4" id="KW-0175">Coiled coil</keyword>
<comment type="caution">
    <text evidence="6">The sequence shown here is derived from an EMBL/GenBank/DDBJ whole genome shotgun (WGS) entry which is preliminary data.</text>
</comment>
<dbReference type="SMART" id="SM00347">
    <property type="entry name" value="HTH_MARR"/>
    <property type="match status" value="1"/>
</dbReference>
<dbReference type="InterPro" id="IPR036388">
    <property type="entry name" value="WH-like_DNA-bd_sf"/>
</dbReference>
<feature type="coiled-coil region" evidence="4">
    <location>
        <begin position="165"/>
        <end position="195"/>
    </location>
</feature>
<proteinExistence type="predicted"/>
<dbReference type="InterPro" id="IPR036390">
    <property type="entry name" value="WH_DNA-bd_sf"/>
</dbReference>
<dbReference type="GO" id="GO:0003700">
    <property type="term" value="F:DNA-binding transcription factor activity"/>
    <property type="evidence" value="ECO:0007669"/>
    <property type="project" value="InterPro"/>
</dbReference>
<sequence length="198" mass="22404">MQTLLGHIQGTTPMTRIKKDSHNLTTLPLTASQPSLLPDGSDQVLRHLTLGFAVLGWQLIDIRASFGKLLHLSPFQYVALQAIARIDNNEPWTTRFLAKHFRVTNAYVSMEIRPLVQQGLISSLANPDDKRVKLLSVTPKGNSLLTKLAPIQQQVNDRLFSQFNEARLLEQCRTIERMIEDAERAKKHLQDVLSNRGF</sequence>
<evidence type="ECO:0000256" key="2">
    <source>
        <dbReference type="ARBA" id="ARBA00023125"/>
    </source>
</evidence>
<reference evidence="6 7" key="1">
    <citation type="journal article" date="2018" name="Nat. Biotechnol.">
        <title>A standardized bacterial taxonomy based on genome phylogeny substantially revises the tree of life.</title>
        <authorList>
            <person name="Parks D.H."/>
            <person name="Chuvochina M."/>
            <person name="Waite D.W."/>
            <person name="Rinke C."/>
            <person name="Skarshewski A."/>
            <person name="Chaumeil P.A."/>
            <person name="Hugenholtz P."/>
        </authorList>
    </citation>
    <scope>NUCLEOTIDE SEQUENCE [LARGE SCALE GENOMIC DNA]</scope>
    <source>
        <strain evidence="6">UBA10707</strain>
    </source>
</reference>
<dbReference type="Pfam" id="PF01047">
    <property type="entry name" value="MarR"/>
    <property type="match status" value="1"/>
</dbReference>
<keyword evidence="3" id="KW-0804">Transcription</keyword>
<dbReference type="PROSITE" id="PS50995">
    <property type="entry name" value="HTH_MARR_2"/>
    <property type="match status" value="1"/>
</dbReference>
<dbReference type="InterPro" id="IPR000835">
    <property type="entry name" value="HTH_MarR-typ"/>
</dbReference>
<organism evidence="6 7">
    <name type="scientific">Advenella kashmirensis</name>
    <dbReference type="NCBI Taxonomy" id="310575"/>
    <lineage>
        <taxon>Bacteria</taxon>
        <taxon>Pseudomonadati</taxon>
        <taxon>Pseudomonadota</taxon>
        <taxon>Betaproteobacteria</taxon>
        <taxon>Burkholderiales</taxon>
        <taxon>Alcaligenaceae</taxon>
    </lineage>
</organism>
<dbReference type="EMBL" id="DOEK01000004">
    <property type="protein sequence ID" value="HBP28012.1"/>
    <property type="molecule type" value="Genomic_DNA"/>
</dbReference>
<keyword evidence="2" id="KW-0238">DNA-binding</keyword>
<accession>A0A356LAN5</accession>